<dbReference type="InterPro" id="IPR052346">
    <property type="entry name" value="O-mannosyl-transferase_TMTC"/>
</dbReference>
<sequence length="487" mass="55234">MAVAILVYIPILGNGLVIDDNMFLRDWPGVRTIDVAAAFRGDVPEIHRGVYRPLRTLVQQVYWQLWQTNPLGYHVHSIAVMAASAVLVYLIAEQIFNFQFSIFNQFSKSKFSNDAPFIAGLLFAAHPIHTEAIAYFSASAEMTGAVLYLLSFYLFLRQNYFGAILAYVPAVFTYEMTLTLPLVMLLYDVLFETAARMKKKWPVYLGVAVTVIGYLGVRIGLLGITTRGAYLAYSFYHTQLVMVQVFVRYLWLLVWPWDISYLHELAPGFESFSTYYSRLDSILDQSVFDPKVIVSILIICVILFAAVKVRKKLPLISFSILWFFLTLLPVAYIFPQGIAIAEKYLFLASVGWAVVIAYAITKLKIKNEKLKIVAVALLLLFYGGLTVKRTFDWRNEVVFWRTLTVQHPGSALAHFTLGVHLGEKGSIDEAKAMYEQAIGLEPRMVEARFNLGNIYAKEGKQAEAMEQYLTILELDPNFEPAKKKVKN</sequence>
<dbReference type="Pfam" id="PF13432">
    <property type="entry name" value="TPR_16"/>
    <property type="match status" value="1"/>
</dbReference>
<feature type="transmembrane region" description="Helical" evidence="4">
    <location>
        <begin position="163"/>
        <end position="183"/>
    </location>
</feature>
<feature type="transmembrane region" description="Helical" evidence="4">
    <location>
        <begin position="344"/>
        <end position="360"/>
    </location>
</feature>
<reference evidence="5 6" key="1">
    <citation type="journal article" date="2015" name="Nature">
        <title>rRNA introns, odd ribosomes, and small enigmatic genomes across a large radiation of phyla.</title>
        <authorList>
            <person name="Brown C.T."/>
            <person name="Hug L.A."/>
            <person name="Thomas B.C."/>
            <person name="Sharon I."/>
            <person name="Castelle C.J."/>
            <person name="Singh A."/>
            <person name="Wilkins M.J."/>
            <person name="Williams K.H."/>
            <person name="Banfield J.F."/>
        </authorList>
    </citation>
    <scope>NUCLEOTIDE SEQUENCE [LARGE SCALE GENOMIC DNA]</scope>
</reference>
<evidence type="ECO:0000256" key="3">
    <source>
        <dbReference type="PROSITE-ProRule" id="PRU00339"/>
    </source>
</evidence>
<comment type="caution">
    <text evidence="5">The sequence shown here is derived from an EMBL/GenBank/DDBJ whole genome shotgun (WGS) entry which is preliminary data.</text>
</comment>
<keyword evidence="4" id="KW-0472">Membrane</keyword>
<feature type="transmembrane region" description="Helical" evidence="4">
    <location>
        <begin position="134"/>
        <end position="156"/>
    </location>
</feature>
<dbReference type="PANTHER" id="PTHR44227">
    <property type="match status" value="1"/>
</dbReference>
<feature type="transmembrane region" description="Helical" evidence="4">
    <location>
        <begin position="231"/>
        <end position="251"/>
    </location>
</feature>
<feature type="transmembrane region" description="Helical" evidence="4">
    <location>
        <begin position="71"/>
        <end position="91"/>
    </location>
</feature>
<dbReference type="Gene3D" id="1.25.40.10">
    <property type="entry name" value="Tetratricopeptide repeat domain"/>
    <property type="match status" value="1"/>
</dbReference>
<dbReference type="PANTHER" id="PTHR44227:SF3">
    <property type="entry name" value="PROTEIN O-MANNOSYL-TRANSFERASE TMTC4"/>
    <property type="match status" value="1"/>
</dbReference>
<gene>
    <name evidence="5" type="ORF">UY16_C0006G0017</name>
</gene>
<keyword evidence="4" id="KW-0812">Transmembrane</keyword>
<dbReference type="PROSITE" id="PS50005">
    <property type="entry name" value="TPR"/>
    <property type="match status" value="2"/>
</dbReference>
<keyword evidence="1" id="KW-0677">Repeat</keyword>
<feature type="transmembrane region" description="Helical" evidence="4">
    <location>
        <begin position="203"/>
        <end position="224"/>
    </location>
</feature>
<keyword evidence="4" id="KW-1133">Transmembrane helix</keyword>
<dbReference type="AlphaFoldDB" id="A0A0G1U352"/>
<dbReference type="Proteomes" id="UP000034739">
    <property type="component" value="Unassembled WGS sequence"/>
</dbReference>
<organism evidence="5 6">
    <name type="scientific">Candidatus Gottesmanbacteria bacterium GW2011_GWA2_47_9</name>
    <dbReference type="NCBI Taxonomy" id="1618445"/>
    <lineage>
        <taxon>Bacteria</taxon>
        <taxon>Candidatus Gottesmaniibacteriota</taxon>
    </lineage>
</organism>
<accession>A0A0G1U352</accession>
<feature type="transmembrane region" description="Helical" evidence="4">
    <location>
        <begin position="316"/>
        <end position="338"/>
    </location>
</feature>
<evidence type="ECO:0000313" key="5">
    <source>
        <dbReference type="EMBL" id="KKU88502.1"/>
    </source>
</evidence>
<feature type="transmembrane region" description="Helical" evidence="4">
    <location>
        <begin position="292"/>
        <end position="309"/>
    </location>
</feature>
<dbReference type="InterPro" id="IPR011990">
    <property type="entry name" value="TPR-like_helical_dom_sf"/>
</dbReference>
<protein>
    <submittedName>
        <fullName evidence="5">Conserved hypothetical tpr repeat protein</fullName>
    </submittedName>
</protein>
<dbReference type="PROSITE" id="PS50293">
    <property type="entry name" value="TPR_REGION"/>
    <property type="match status" value="1"/>
</dbReference>
<dbReference type="SMART" id="SM00028">
    <property type="entry name" value="TPR"/>
    <property type="match status" value="2"/>
</dbReference>
<dbReference type="EMBL" id="LCOY01000006">
    <property type="protein sequence ID" value="KKU88502.1"/>
    <property type="molecule type" value="Genomic_DNA"/>
</dbReference>
<evidence type="ECO:0000256" key="1">
    <source>
        <dbReference type="ARBA" id="ARBA00022737"/>
    </source>
</evidence>
<feature type="repeat" description="TPR" evidence="3">
    <location>
        <begin position="445"/>
        <end position="478"/>
    </location>
</feature>
<keyword evidence="2 3" id="KW-0802">TPR repeat</keyword>
<proteinExistence type="predicted"/>
<evidence type="ECO:0000256" key="4">
    <source>
        <dbReference type="SAM" id="Phobius"/>
    </source>
</evidence>
<feature type="transmembrane region" description="Helical" evidence="4">
    <location>
        <begin position="372"/>
        <end position="391"/>
    </location>
</feature>
<feature type="repeat" description="TPR" evidence="3">
    <location>
        <begin position="411"/>
        <end position="444"/>
    </location>
</feature>
<evidence type="ECO:0000256" key="2">
    <source>
        <dbReference type="ARBA" id="ARBA00022803"/>
    </source>
</evidence>
<dbReference type="InterPro" id="IPR019734">
    <property type="entry name" value="TPR_rpt"/>
</dbReference>
<dbReference type="SUPFAM" id="SSF48452">
    <property type="entry name" value="TPR-like"/>
    <property type="match status" value="1"/>
</dbReference>
<evidence type="ECO:0000313" key="6">
    <source>
        <dbReference type="Proteomes" id="UP000034739"/>
    </source>
</evidence>
<name>A0A0G1U352_9BACT</name>